<dbReference type="SUPFAM" id="SSF47413">
    <property type="entry name" value="lambda repressor-like DNA-binding domains"/>
    <property type="match status" value="1"/>
</dbReference>
<gene>
    <name evidence="1" type="ORF">H8718_18595</name>
</gene>
<dbReference type="InterPro" id="IPR010982">
    <property type="entry name" value="Lambda_DNA-bd_dom_sf"/>
</dbReference>
<accession>A0A926IB26</accession>
<dbReference type="Proteomes" id="UP000655830">
    <property type="component" value="Unassembled WGS sequence"/>
</dbReference>
<dbReference type="AlphaFoldDB" id="A0A926IB26"/>
<name>A0A926IB26_9FIRM</name>
<sequence>MFRNLKAEMGRNSIRAKDIAKALNVREATISFKMNGKSDFTFNEAKQIKEIFFPDLDIEYLFA</sequence>
<organism evidence="1 2">
    <name type="scientific">Zhenhengia yiwuensis</name>
    <dbReference type="NCBI Taxonomy" id="2763666"/>
    <lineage>
        <taxon>Bacteria</taxon>
        <taxon>Bacillati</taxon>
        <taxon>Bacillota</taxon>
        <taxon>Clostridia</taxon>
        <taxon>Lachnospirales</taxon>
        <taxon>Lachnospiraceae</taxon>
        <taxon>Zhenhengia</taxon>
    </lineage>
</organism>
<dbReference type="EMBL" id="JACRSY010000056">
    <property type="protein sequence ID" value="MBC8581495.1"/>
    <property type="molecule type" value="Genomic_DNA"/>
</dbReference>
<dbReference type="GO" id="GO:0003677">
    <property type="term" value="F:DNA binding"/>
    <property type="evidence" value="ECO:0007669"/>
    <property type="project" value="InterPro"/>
</dbReference>
<proteinExistence type="predicted"/>
<comment type="caution">
    <text evidence="1">The sequence shown here is derived from an EMBL/GenBank/DDBJ whole genome shotgun (WGS) entry which is preliminary data.</text>
</comment>
<reference evidence="1" key="1">
    <citation type="submission" date="2020-08" db="EMBL/GenBank/DDBJ databases">
        <title>Genome public.</title>
        <authorList>
            <person name="Liu C."/>
            <person name="Sun Q."/>
        </authorList>
    </citation>
    <scope>NUCLEOTIDE SEQUENCE</scope>
    <source>
        <strain evidence="1">NSJ-12</strain>
    </source>
</reference>
<dbReference type="RefSeq" id="WP_249334451.1">
    <property type="nucleotide sequence ID" value="NZ_JACRSY010000056.1"/>
</dbReference>
<protein>
    <submittedName>
        <fullName evidence="1">XRE family transcriptional regulator</fullName>
    </submittedName>
</protein>
<evidence type="ECO:0000313" key="2">
    <source>
        <dbReference type="Proteomes" id="UP000655830"/>
    </source>
</evidence>
<keyword evidence="2" id="KW-1185">Reference proteome</keyword>
<evidence type="ECO:0000313" key="1">
    <source>
        <dbReference type="EMBL" id="MBC8581495.1"/>
    </source>
</evidence>